<keyword evidence="2" id="KW-1133">Transmembrane helix</keyword>
<evidence type="ECO:0000313" key="4">
    <source>
        <dbReference type="Proteomes" id="UP000887116"/>
    </source>
</evidence>
<gene>
    <name evidence="3" type="ORF">TNCT_121881</name>
</gene>
<comment type="caution">
    <text evidence="3">The sequence shown here is derived from an EMBL/GenBank/DDBJ whole genome shotgun (WGS) entry which is preliminary data.</text>
</comment>
<accession>A0A8X6HA39</accession>
<dbReference type="EMBL" id="BMAO01037718">
    <property type="protein sequence ID" value="GFR19649.1"/>
    <property type="molecule type" value="Genomic_DNA"/>
</dbReference>
<evidence type="ECO:0000256" key="2">
    <source>
        <dbReference type="SAM" id="Phobius"/>
    </source>
</evidence>
<reference evidence="3" key="1">
    <citation type="submission" date="2020-07" db="EMBL/GenBank/DDBJ databases">
        <title>Multicomponent nature underlies the extraordinary mechanical properties of spider dragline silk.</title>
        <authorList>
            <person name="Kono N."/>
            <person name="Nakamura H."/>
            <person name="Mori M."/>
            <person name="Yoshida Y."/>
            <person name="Ohtoshi R."/>
            <person name="Malay A.D."/>
            <person name="Moran D.A.P."/>
            <person name="Tomita M."/>
            <person name="Numata K."/>
            <person name="Arakawa K."/>
        </authorList>
    </citation>
    <scope>NUCLEOTIDE SEQUENCE</scope>
</reference>
<keyword evidence="4" id="KW-1185">Reference proteome</keyword>
<feature type="transmembrane region" description="Helical" evidence="2">
    <location>
        <begin position="12"/>
        <end position="32"/>
    </location>
</feature>
<sequence>MNQETTDKRILLIWAWFTIRFLFFNHWDILLLPPILMMLDGFYTDNIRNCEKESGDSDPQATGRTTQEDTKIQDRKHSISLDKLIQKMMEKRERAKSREATDCKQ</sequence>
<keyword evidence="2" id="KW-0472">Membrane</keyword>
<keyword evidence="2" id="KW-0812">Transmembrane</keyword>
<proteinExistence type="predicted"/>
<protein>
    <submittedName>
        <fullName evidence="3">Uncharacterized protein</fullName>
    </submittedName>
</protein>
<dbReference type="AlphaFoldDB" id="A0A8X6HA39"/>
<evidence type="ECO:0000313" key="3">
    <source>
        <dbReference type="EMBL" id="GFR19649.1"/>
    </source>
</evidence>
<evidence type="ECO:0000256" key="1">
    <source>
        <dbReference type="SAM" id="MobiDB-lite"/>
    </source>
</evidence>
<name>A0A8X6HA39_TRICU</name>
<feature type="region of interest" description="Disordered" evidence="1">
    <location>
        <begin position="50"/>
        <end position="83"/>
    </location>
</feature>
<dbReference type="Proteomes" id="UP000887116">
    <property type="component" value="Unassembled WGS sequence"/>
</dbReference>
<feature type="compositionally biased region" description="Basic and acidic residues" evidence="1">
    <location>
        <begin position="66"/>
        <end position="83"/>
    </location>
</feature>
<organism evidence="3 4">
    <name type="scientific">Trichonephila clavata</name>
    <name type="common">Joro spider</name>
    <name type="synonym">Nephila clavata</name>
    <dbReference type="NCBI Taxonomy" id="2740835"/>
    <lineage>
        <taxon>Eukaryota</taxon>
        <taxon>Metazoa</taxon>
        <taxon>Ecdysozoa</taxon>
        <taxon>Arthropoda</taxon>
        <taxon>Chelicerata</taxon>
        <taxon>Arachnida</taxon>
        <taxon>Araneae</taxon>
        <taxon>Araneomorphae</taxon>
        <taxon>Entelegynae</taxon>
        <taxon>Araneoidea</taxon>
        <taxon>Nephilidae</taxon>
        <taxon>Trichonephila</taxon>
    </lineage>
</organism>